<dbReference type="HOGENOM" id="CLU_2335768_0_0_1"/>
<accession>N6TQN7</accession>
<evidence type="ECO:0000313" key="1">
    <source>
        <dbReference type="EMBL" id="ENN70606.1"/>
    </source>
</evidence>
<organism evidence="1">
    <name type="scientific">Dendroctonus ponderosae</name>
    <name type="common">Mountain pine beetle</name>
    <dbReference type="NCBI Taxonomy" id="77166"/>
    <lineage>
        <taxon>Eukaryota</taxon>
        <taxon>Metazoa</taxon>
        <taxon>Ecdysozoa</taxon>
        <taxon>Arthropoda</taxon>
        <taxon>Hexapoda</taxon>
        <taxon>Insecta</taxon>
        <taxon>Pterygota</taxon>
        <taxon>Neoptera</taxon>
        <taxon>Endopterygota</taxon>
        <taxon>Coleoptera</taxon>
        <taxon>Polyphaga</taxon>
        <taxon>Cucujiformia</taxon>
        <taxon>Curculionidae</taxon>
        <taxon>Scolytinae</taxon>
        <taxon>Dendroctonus</taxon>
    </lineage>
</organism>
<name>N6TQN7_DENPD</name>
<feature type="non-terminal residue" evidence="1">
    <location>
        <position position="1"/>
    </location>
</feature>
<dbReference type="EMBL" id="KB741291">
    <property type="protein sequence ID" value="ENN70606.1"/>
    <property type="molecule type" value="Genomic_DNA"/>
</dbReference>
<sequence>MFPNYGFIEEDEIEEAAAYNVTACCVEANLNSVCLPLCSYNANMNDIKRLANSTRFFVAPLEEETTEAAAAEGASLQHAYRSAQEYWWILYVTLRSIA</sequence>
<gene>
    <name evidence="1" type="ORF">YQE_12781</name>
</gene>
<reference evidence="1" key="1">
    <citation type="journal article" date="2013" name="Genome Biol.">
        <title>Draft genome of the mountain pine beetle, Dendroctonus ponderosae Hopkins, a major forest pest.</title>
        <authorList>
            <person name="Keeling C.I."/>
            <person name="Yuen M.M."/>
            <person name="Liao N.Y."/>
            <person name="Docking T.R."/>
            <person name="Chan S.K."/>
            <person name="Taylor G.A."/>
            <person name="Palmquist D.L."/>
            <person name="Jackman S.D."/>
            <person name="Nguyen A."/>
            <person name="Li M."/>
            <person name="Henderson H."/>
            <person name="Janes J.K."/>
            <person name="Zhao Y."/>
            <person name="Pandoh P."/>
            <person name="Moore R."/>
            <person name="Sperling F.A."/>
            <person name="Huber D.P."/>
            <person name="Birol I."/>
            <person name="Jones S.J."/>
            <person name="Bohlmann J."/>
        </authorList>
    </citation>
    <scope>NUCLEOTIDE SEQUENCE</scope>
</reference>
<proteinExistence type="predicted"/>
<dbReference type="AlphaFoldDB" id="N6TQN7"/>
<protein>
    <submittedName>
        <fullName evidence="1">Uncharacterized protein</fullName>
    </submittedName>
</protein>